<dbReference type="PANTHER" id="PTHR42760">
    <property type="entry name" value="SHORT-CHAIN DEHYDROGENASES/REDUCTASES FAMILY MEMBER"/>
    <property type="match status" value="1"/>
</dbReference>
<name>A0A0X3X0C7_STRVO</name>
<dbReference type="InterPro" id="IPR002347">
    <property type="entry name" value="SDR_fam"/>
</dbReference>
<dbReference type="Gene3D" id="3.40.50.720">
    <property type="entry name" value="NAD(P)-binding Rossmann-like Domain"/>
    <property type="match status" value="1"/>
</dbReference>
<comment type="similarity">
    <text evidence="1">Belongs to the short-chain dehydrogenases/reductases (SDR) family.</text>
</comment>
<dbReference type="InterPro" id="IPR020904">
    <property type="entry name" value="Sc_DH/Rdtase_CS"/>
</dbReference>
<dbReference type="GeneID" id="97428994"/>
<dbReference type="PANTHER" id="PTHR42760:SF133">
    <property type="entry name" value="3-OXOACYL-[ACYL-CARRIER-PROTEIN] REDUCTASE"/>
    <property type="match status" value="1"/>
</dbReference>
<dbReference type="RefSeq" id="WP_059143880.1">
    <property type="nucleotide sequence ID" value="NZ_LLZJ01000133.1"/>
</dbReference>
<dbReference type="GO" id="GO:0016616">
    <property type="term" value="F:oxidoreductase activity, acting on the CH-OH group of donors, NAD or NADP as acceptor"/>
    <property type="evidence" value="ECO:0007669"/>
    <property type="project" value="TreeGrafter"/>
</dbReference>
<dbReference type="InterPro" id="IPR036291">
    <property type="entry name" value="NAD(P)-bd_dom_sf"/>
</dbReference>
<dbReference type="EMBL" id="LLZJ01000133">
    <property type="protein sequence ID" value="KUL62588.1"/>
    <property type="molecule type" value="Genomic_DNA"/>
</dbReference>
<dbReference type="OrthoDB" id="7064009at2"/>
<reference evidence="4" key="1">
    <citation type="submission" date="2015-10" db="EMBL/GenBank/DDBJ databases">
        <authorList>
            <person name="Ju K.-S."/>
            <person name="Doroghazi J.R."/>
            <person name="Metcalf W.W."/>
        </authorList>
    </citation>
    <scope>NUCLEOTIDE SEQUENCE [LARGE SCALE GENOMIC DNA]</scope>
    <source>
        <strain evidence="4">NRRL F-8817</strain>
    </source>
</reference>
<evidence type="ECO:0000313" key="3">
    <source>
        <dbReference type="EMBL" id="KUL62588.1"/>
    </source>
</evidence>
<comment type="caution">
    <text evidence="3">The sequence shown here is derived from an EMBL/GenBank/DDBJ whole genome shotgun (WGS) entry which is preliminary data.</text>
</comment>
<dbReference type="PROSITE" id="PS00061">
    <property type="entry name" value="ADH_SHORT"/>
    <property type="match status" value="1"/>
</dbReference>
<dbReference type="AlphaFoldDB" id="A0A0X3X0C7"/>
<dbReference type="PRINTS" id="PR00080">
    <property type="entry name" value="SDRFAMILY"/>
</dbReference>
<dbReference type="Proteomes" id="UP000053413">
    <property type="component" value="Unassembled WGS sequence"/>
</dbReference>
<dbReference type="SUPFAM" id="SSF51735">
    <property type="entry name" value="NAD(P)-binding Rossmann-fold domains"/>
    <property type="match status" value="1"/>
</dbReference>
<accession>A0A0X3X0C7</accession>
<evidence type="ECO:0000256" key="1">
    <source>
        <dbReference type="ARBA" id="ARBA00006484"/>
    </source>
</evidence>
<sequence>MSTVRRTAEATRAGTDPFDLTGKVALVTGAARGIGQSIAVELARRGAHTVVADLRDPSETVALLRDGFPAGIHEGKTVDVRERDQVDEVVSGTAARFGHLDILVNNAGTASRAGLTGITDDEWFRDLDTNLRGTFLFCRAAISPWMSERRAGAIINISSISGLMGGPSSGSEDQGRSGPAYAASKGGVIALTKWLAKEVGALGITVNSVAPGPIATPLTESVAYDLGQQILPRMGKPEEIGAAVAYLASPAAAYVTGQVLRVCGGAALG</sequence>
<organism evidence="3 4">
    <name type="scientific">Streptomyces violaceusniger</name>
    <dbReference type="NCBI Taxonomy" id="68280"/>
    <lineage>
        <taxon>Bacteria</taxon>
        <taxon>Bacillati</taxon>
        <taxon>Actinomycetota</taxon>
        <taxon>Actinomycetes</taxon>
        <taxon>Kitasatosporales</taxon>
        <taxon>Streptomycetaceae</taxon>
        <taxon>Streptomyces</taxon>
        <taxon>Streptomyces violaceusniger group</taxon>
    </lineage>
</organism>
<dbReference type="FunFam" id="3.40.50.720:FF:000084">
    <property type="entry name" value="Short-chain dehydrogenase reductase"/>
    <property type="match status" value="1"/>
</dbReference>
<evidence type="ECO:0000313" key="4">
    <source>
        <dbReference type="Proteomes" id="UP000053413"/>
    </source>
</evidence>
<dbReference type="Pfam" id="PF13561">
    <property type="entry name" value="adh_short_C2"/>
    <property type="match status" value="1"/>
</dbReference>
<dbReference type="PRINTS" id="PR00081">
    <property type="entry name" value="GDHRDH"/>
</dbReference>
<protein>
    <submittedName>
        <fullName evidence="3">3-oxoacyl-ACP reductase</fullName>
    </submittedName>
</protein>
<evidence type="ECO:0000256" key="2">
    <source>
        <dbReference type="ARBA" id="ARBA00023002"/>
    </source>
</evidence>
<gene>
    <name evidence="3" type="ORF">ADL28_12875</name>
</gene>
<keyword evidence="2" id="KW-0560">Oxidoreductase</keyword>
<proteinExistence type="inferred from homology"/>